<protein>
    <submittedName>
        <fullName evidence="3">Amidase enhancer</fullName>
    </submittedName>
</protein>
<reference evidence="3 4" key="1">
    <citation type="submission" date="2015-12" db="EMBL/GenBank/DDBJ databases">
        <title>Draft genome sequence of the thermoanaerobe Thermotalea metallivorans, an isolate from the runoff channel of the Great Artesian Basin, Australia.</title>
        <authorList>
            <person name="Patel B.K."/>
        </authorList>
    </citation>
    <scope>NUCLEOTIDE SEQUENCE [LARGE SCALE GENOMIC DNA]</scope>
    <source>
        <strain evidence="3 4">B2-1</strain>
    </source>
</reference>
<dbReference type="GO" id="GO:0030288">
    <property type="term" value="C:outer membrane-bounded periplasmic space"/>
    <property type="evidence" value="ECO:0007669"/>
    <property type="project" value="TreeGrafter"/>
</dbReference>
<keyword evidence="1" id="KW-1133">Transmembrane helix</keyword>
<name>A0A140L8Z1_9FIRM</name>
<gene>
    <name evidence="3" type="primary">lytB_1</name>
    <name evidence="3" type="ORF">AN619_05430</name>
</gene>
<feature type="transmembrane region" description="Helical" evidence="1">
    <location>
        <begin position="7"/>
        <end position="28"/>
    </location>
</feature>
<dbReference type="NCBIfam" id="TIGR02669">
    <property type="entry name" value="SpoIID_LytB"/>
    <property type="match status" value="1"/>
</dbReference>
<accession>A0A140L8Z1</accession>
<evidence type="ECO:0000259" key="2">
    <source>
        <dbReference type="Pfam" id="PF08486"/>
    </source>
</evidence>
<dbReference type="Proteomes" id="UP000070456">
    <property type="component" value="Unassembled WGS sequence"/>
</dbReference>
<dbReference type="PANTHER" id="PTHR30032:SF4">
    <property type="entry name" value="AMIDASE ENHANCER"/>
    <property type="match status" value="1"/>
</dbReference>
<dbReference type="GO" id="GO:0030435">
    <property type="term" value="P:sporulation resulting in formation of a cellular spore"/>
    <property type="evidence" value="ECO:0007669"/>
    <property type="project" value="InterPro"/>
</dbReference>
<dbReference type="InterPro" id="IPR013486">
    <property type="entry name" value="SpoIID/LytB"/>
</dbReference>
<evidence type="ECO:0000313" key="3">
    <source>
        <dbReference type="EMBL" id="KXG77016.1"/>
    </source>
</evidence>
<evidence type="ECO:0000256" key="1">
    <source>
        <dbReference type="SAM" id="Phobius"/>
    </source>
</evidence>
<comment type="caution">
    <text evidence="3">The sequence shown here is derived from an EMBL/GenBank/DDBJ whole genome shotgun (WGS) entry which is preliminary data.</text>
</comment>
<keyword evidence="1" id="KW-0812">Transmembrane</keyword>
<dbReference type="InterPro" id="IPR013693">
    <property type="entry name" value="SpoIID/LytB_N"/>
</dbReference>
<dbReference type="Pfam" id="PF08486">
    <property type="entry name" value="SpoIID"/>
    <property type="match status" value="1"/>
</dbReference>
<dbReference type="EMBL" id="LOEE01000019">
    <property type="protein sequence ID" value="KXG77016.1"/>
    <property type="molecule type" value="Genomic_DNA"/>
</dbReference>
<proteinExistence type="predicted"/>
<dbReference type="PATRIC" id="fig|520762.4.peg.619"/>
<dbReference type="InterPro" id="IPR051922">
    <property type="entry name" value="Bact_Sporulation_Assoc"/>
</dbReference>
<dbReference type="STRING" id="520762.AN619_05430"/>
<feature type="domain" description="Sporulation stage II protein D amidase enhancer LytB N-terminal" evidence="2">
    <location>
        <begin position="244"/>
        <end position="333"/>
    </location>
</feature>
<sequence>MRRARQIIFLFVMMALTNMFLSIPVYGYDKSKIPEYIRIGLKYGESATPLVSVYSKNGLELGYFAGNEFRSIFSFLGNDEIIVRKDSYFMAFNGSFLEYQYDEQRDMYNTNLQGPIHIQIGSTFQTREEAQNFLNTLPRLHTTPYLSYENGWKVWTGLFTSMANAQGAAENIRLSLPEMEISFVPQHDKRIQILSKSGEVLCMLNLGEMEYHFRPIPQKDGGNLIRLDGKNFRGSIIIRRYSGSDFTVINRLPLEEYLYGVVPKEMSGTWPLEAQKAQAVAARNYTVQKLGAHSQYGFDLCATTHCQVYGGYDGEHERSRKAVDETKGKILTYKGNIVTAFYHSNSGGHTENSENVWTSPIDYLKGVNDPYSVGSPNDTWSYTLTKEQIQDILNSKQLSVGEVNGIKATEYSPFGRVLKLEIQGTQDKKILEKEKIRSIFGYNNIKSTWFTIRTDAAATVISGSTFTPQQINVENIYVITTEGIKQMDNGQPNIFVYNGSELKNVSFRATKYVFDGKGWGHGLGMSQWGAKKMAEDGYTYDQILTYYYSGTKIE</sequence>
<evidence type="ECO:0000313" key="4">
    <source>
        <dbReference type="Proteomes" id="UP000070456"/>
    </source>
</evidence>
<dbReference type="AlphaFoldDB" id="A0A140L8Z1"/>
<keyword evidence="1" id="KW-0472">Membrane</keyword>
<dbReference type="PANTHER" id="PTHR30032">
    <property type="entry name" value="N-ACETYLMURAMOYL-L-ALANINE AMIDASE-RELATED"/>
    <property type="match status" value="1"/>
</dbReference>
<organism evidence="3 4">
    <name type="scientific">Thermotalea metallivorans</name>
    <dbReference type="NCBI Taxonomy" id="520762"/>
    <lineage>
        <taxon>Bacteria</taxon>
        <taxon>Bacillati</taxon>
        <taxon>Bacillota</taxon>
        <taxon>Clostridia</taxon>
        <taxon>Peptostreptococcales</taxon>
        <taxon>Thermotaleaceae</taxon>
        <taxon>Thermotalea</taxon>
    </lineage>
</organism>
<keyword evidence="4" id="KW-1185">Reference proteome</keyword>
<dbReference type="OrthoDB" id="9794671at2"/>
<dbReference type="RefSeq" id="WP_068554851.1">
    <property type="nucleotide sequence ID" value="NZ_LOEE01000019.1"/>
</dbReference>